<organism evidence="1 2">
    <name type="scientific">Ligilactobacillus salivarius</name>
    <dbReference type="NCBI Taxonomy" id="1624"/>
    <lineage>
        <taxon>Bacteria</taxon>
        <taxon>Bacillati</taxon>
        <taxon>Bacillota</taxon>
        <taxon>Bacilli</taxon>
        <taxon>Lactobacillales</taxon>
        <taxon>Lactobacillaceae</taxon>
        <taxon>Ligilactobacillus</taxon>
    </lineage>
</organism>
<comment type="caution">
    <text evidence="1">The sequence shown here is derived from an EMBL/GenBank/DDBJ whole genome shotgun (WGS) entry which is preliminary data.</text>
</comment>
<proteinExistence type="predicted"/>
<name>A0A6A8LSE7_9LACO</name>
<evidence type="ECO:0000313" key="1">
    <source>
        <dbReference type="EMBL" id="MSE06143.1"/>
    </source>
</evidence>
<sequence>MSFFPASFCRTLIAVYDICETASGKIPVKINGKHNKMTFKETREAYKKA</sequence>
<evidence type="ECO:0000313" key="2">
    <source>
        <dbReference type="Proteomes" id="UP000437575"/>
    </source>
</evidence>
<dbReference type="EMBL" id="WKKZ01000641">
    <property type="protein sequence ID" value="MSE06143.1"/>
    <property type="molecule type" value="Genomic_DNA"/>
</dbReference>
<gene>
    <name evidence="1" type="ORF">GKC34_10200</name>
</gene>
<protein>
    <submittedName>
        <fullName evidence="1">Uncharacterized protein</fullName>
    </submittedName>
</protein>
<accession>A0A6A8LSE7</accession>
<dbReference type="Proteomes" id="UP000437575">
    <property type="component" value="Unassembled WGS sequence"/>
</dbReference>
<dbReference type="AlphaFoldDB" id="A0A6A8LSE7"/>
<reference evidence="1 2" key="1">
    <citation type="submission" date="2019-11" db="EMBL/GenBank/DDBJ databases">
        <title>Draft Genome Sequence of Plant Growth-Promoting Rhizosphere-Associated Bacteria.</title>
        <authorList>
            <person name="Vasilyev I.Y."/>
            <person name="Radchenko V."/>
            <person name="Ilnitskaya E.V."/>
        </authorList>
    </citation>
    <scope>NUCLEOTIDE SEQUENCE [LARGE SCALE GENOMIC DNA]</scope>
    <source>
        <strain evidence="1 2">VRA_1sq_f</strain>
    </source>
</reference>